<keyword evidence="3" id="KW-0804">Transcription</keyword>
<sequence>MSDSRLDALDLRIVNALQFDPRARWEHLAPALGASAVTLARRWDRLHSEGLAWVTGAPTTGSHALIEIESAPSESALVAEHLIRDPAVRTLERTAGDRDLVAFVSAADQAELTRYLVAGLGAVPGVRRTRVHVLTDGLTEATRWRLGVLTDAEIALLPAVPRPRPRAARTVSPAVRAVVEQELWKDGRAPVGAIAEQAGVSAQTVTDAIARLRDEGAIVMRTDLAAPYSRWPVHTWYFIEADAREIDALRTGIRSVREVRFAFTSTGRTNLVLAASLRSITDINRFESALSAAFSRSRIADRSLVLLPLKHTGRRLRTDGTVDR</sequence>
<dbReference type="InterPro" id="IPR036390">
    <property type="entry name" value="WH_DNA-bd_sf"/>
</dbReference>
<dbReference type="AlphaFoldDB" id="A0A9W6CX47"/>
<dbReference type="GO" id="GO:0005829">
    <property type="term" value="C:cytosol"/>
    <property type="evidence" value="ECO:0007669"/>
    <property type="project" value="TreeGrafter"/>
</dbReference>
<dbReference type="GO" id="GO:0043200">
    <property type="term" value="P:response to amino acid"/>
    <property type="evidence" value="ECO:0007669"/>
    <property type="project" value="TreeGrafter"/>
</dbReference>
<dbReference type="SUPFAM" id="SSF46785">
    <property type="entry name" value="Winged helix' DNA-binding domain"/>
    <property type="match status" value="2"/>
</dbReference>
<keyword evidence="1" id="KW-0805">Transcription regulation</keyword>
<evidence type="ECO:0000256" key="1">
    <source>
        <dbReference type="ARBA" id="ARBA00023015"/>
    </source>
</evidence>
<dbReference type="Pfam" id="PF13412">
    <property type="entry name" value="HTH_24"/>
    <property type="match status" value="1"/>
</dbReference>
<dbReference type="InterPro" id="IPR019887">
    <property type="entry name" value="Tscrpt_reg_AsnC/Lrp_C"/>
</dbReference>
<evidence type="ECO:0000256" key="3">
    <source>
        <dbReference type="ARBA" id="ARBA00023163"/>
    </source>
</evidence>
<dbReference type="PANTHER" id="PTHR30154:SF34">
    <property type="entry name" value="TRANSCRIPTIONAL REGULATOR AZLB"/>
    <property type="match status" value="1"/>
</dbReference>
<dbReference type="SMART" id="SM00344">
    <property type="entry name" value="HTH_ASNC"/>
    <property type="match status" value="1"/>
</dbReference>
<dbReference type="SUPFAM" id="SSF54909">
    <property type="entry name" value="Dimeric alpha+beta barrel"/>
    <property type="match status" value="1"/>
</dbReference>
<accession>A0A9W6CX47</accession>
<comment type="caution">
    <text evidence="6">The sequence shown here is derived from an EMBL/GenBank/DDBJ whole genome shotgun (WGS) entry which is preliminary data.</text>
</comment>
<feature type="domain" description="HTH asnC-type" evidence="5">
    <location>
        <begin position="6"/>
        <end position="47"/>
    </location>
</feature>
<dbReference type="EMBL" id="BSDP01000001">
    <property type="protein sequence ID" value="GLI27275.1"/>
    <property type="molecule type" value="Genomic_DNA"/>
</dbReference>
<dbReference type="Proteomes" id="UP001144396">
    <property type="component" value="Unassembled WGS sequence"/>
</dbReference>
<evidence type="ECO:0000259" key="4">
    <source>
        <dbReference type="Pfam" id="PF01037"/>
    </source>
</evidence>
<reference evidence="6" key="1">
    <citation type="submission" date="2022-12" db="EMBL/GenBank/DDBJ databases">
        <title>Reference genome sequencing for broad-spectrum identification of bacterial and archaeal isolates by mass spectrometry.</title>
        <authorList>
            <person name="Sekiguchi Y."/>
            <person name="Tourlousse D.M."/>
        </authorList>
    </citation>
    <scope>NUCLEOTIDE SEQUENCE</scope>
    <source>
        <strain evidence="6">14</strain>
    </source>
</reference>
<dbReference type="Gene3D" id="3.30.70.920">
    <property type="match status" value="1"/>
</dbReference>
<dbReference type="GO" id="GO:0043565">
    <property type="term" value="F:sequence-specific DNA binding"/>
    <property type="evidence" value="ECO:0007669"/>
    <property type="project" value="InterPro"/>
</dbReference>
<feature type="domain" description="Transcription regulator AsnC/Lrp ligand binding" evidence="4">
    <location>
        <begin position="66"/>
        <end position="134"/>
    </location>
</feature>
<proteinExistence type="predicted"/>
<evidence type="ECO:0000256" key="2">
    <source>
        <dbReference type="ARBA" id="ARBA00023125"/>
    </source>
</evidence>
<dbReference type="Pfam" id="PF13404">
    <property type="entry name" value="HTH_AsnC-type"/>
    <property type="match status" value="1"/>
</dbReference>
<dbReference type="InterPro" id="IPR011008">
    <property type="entry name" value="Dimeric_a/b-barrel"/>
</dbReference>
<protein>
    <submittedName>
        <fullName evidence="6">AsnC family transcriptional regulator</fullName>
    </submittedName>
</protein>
<keyword evidence="7" id="KW-1185">Reference proteome</keyword>
<dbReference type="InterPro" id="IPR019888">
    <property type="entry name" value="Tscrpt_reg_AsnC-like"/>
</dbReference>
<evidence type="ECO:0000313" key="6">
    <source>
        <dbReference type="EMBL" id="GLI27275.1"/>
    </source>
</evidence>
<dbReference type="Pfam" id="PF01037">
    <property type="entry name" value="AsnC_trans_reg"/>
    <property type="match status" value="1"/>
</dbReference>
<keyword evidence="2" id="KW-0238">DNA-binding</keyword>
<organism evidence="6 7">
    <name type="scientific">Agromyces rhizosphaerae</name>
    <dbReference type="NCBI Taxonomy" id="88374"/>
    <lineage>
        <taxon>Bacteria</taxon>
        <taxon>Bacillati</taxon>
        <taxon>Actinomycetota</taxon>
        <taxon>Actinomycetes</taxon>
        <taxon>Micrococcales</taxon>
        <taxon>Microbacteriaceae</taxon>
        <taxon>Agromyces</taxon>
    </lineage>
</organism>
<dbReference type="PANTHER" id="PTHR30154">
    <property type="entry name" value="LEUCINE-RESPONSIVE REGULATORY PROTEIN"/>
    <property type="match status" value="1"/>
</dbReference>
<dbReference type="RefSeq" id="WP_281883678.1">
    <property type="nucleotide sequence ID" value="NZ_BSDP01000001.1"/>
</dbReference>
<dbReference type="Gene3D" id="1.10.10.10">
    <property type="entry name" value="Winged helix-like DNA-binding domain superfamily/Winged helix DNA-binding domain"/>
    <property type="match status" value="2"/>
</dbReference>
<dbReference type="InterPro" id="IPR000485">
    <property type="entry name" value="AsnC-type_HTH_dom"/>
</dbReference>
<evidence type="ECO:0000313" key="7">
    <source>
        <dbReference type="Proteomes" id="UP001144396"/>
    </source>
</evidence>
<dbReference type="InterPro" id="IPR036388">
    <property type="entry name" value="WH-like_DNA-bd_sf"/>
</dbReference>
<name>A0A9W6CX47_9MICO</name>
<evidence type="ECO:0000259" key="5">
    <source>
        <dbReference type="Pfam" id="PF13404"/>
    </source>
</evidence>
<gene>
    <name evidence="6" type="ORF">ARHIZOSPH14_15170</name>
</gene>